<dbReference type="Gene3D" id="1.20.1280.50">
    <property type="match status" value="1"/>
</dbReference>
<feature type="region of interest" description="Disordered" evidence="1">
    <location>
        <begin position="332"/>
        <end position="373"/>
    </location>
</feature>
<proteinExistence type="predicted"/>
<dbReference type="EMBL" id="JAMRDG010000002">
    <property type="protein sequence ID" value="KAJ3690756.1"/>
    <property type="molecule type" value="Genomic_DNA"/>
</dbReference>
<sequence>MSGTDRISDLPDALLTHILSYRPTKEVVRTCLLSKRWRKVWASVPVLDFDFADFYSDDNCSPGKNITVQTECHNNFVQFVDAVLRQAQHLDRFRLVWQCQDNYHWYCNLPVKRWILLVLQKGPRVLSIYIQSRAASVDVPDLAFTCSSLEEMKLRIDNITGGNLKSLVIAGCYYESAELQVSASSLQYLEVAVMSYSETNILNGLLGVTNLDVVLYGSRAEDMLKHALKNCPFFENLKAAHFESFEGYLYGCIEMIDHFVQHAPILEDLTFHCYEDKSDEIELLMELRKVVGDHRNCRSVESMQGHSYGSLDELEELPLEYWKIFVNNPWEFEEDDEEDEEEDEQLEENVGGGEAGEDVEADLEEEGKQDVEQ</sequence>
<dbReference type="SUPFAM" id="SSF81383">
    <property type="entry name" value="F-box domain"/>
    <property type="match status" value="1"/>
</dbReference>
<dbReference type="InterPro" id="IPR036047">
    <property type="entry name" value="F-box-like_dom_sf"/>
</dbReference>
<evidence type="ECO:0000313" key="3">
    <source>
        <dbReference type="EMBL" id="KAJ3690756.1"/>
    </source>
</evidence>
<keyword evidence="4" id="KW-1185">Reference proteome</keyword>
<accession>A0AAD5ZC96</accession>
<dbReference type="InterPro" id="IPR053781">
    <property type="entry name" value="F-box_AtFBL13-like"/>
</dbReference>
<feature type="compositionally biased region" description="Acidic residues" evidence="1">
    <location>
        <begin position="332"/>
        <end position="347"/>
    </location>
</feature>
<dbReference type="CDD" id="cd22160">
    <property type="entry name" value="F-box_AtFBL13-like"/>
    <property type="match status" value="1"/>
</dbReference>
<dbReference type="InterPro" id="IPR053197">
    <property type="entry name" value="F-box_SCFL_complex_component"/>
</dbReference>
<dbReference type="SMART" id="SM00256">
    <property type="entry name" value="FBOX"/>
    <property type="match status" value="1"/>
</dbReference>
<gene>
    <name evidence="3" type="ORF">LUZ61_019920</name>
</gene>
<name>A0AAD5ZC96_9POAL</name>
<dbReference type="Pfam" id="PF00646">
    <property type="entry name" value="F-box"/>
    <property type="match status" value="1"/>
</dbReference>
<comment type="caution">
    <text evidence="3">The sequence shown here is derived from an EMBL/GenBank/DDBJ whole genome shotgun (WGS) entry which is preliminary data.</text>
</comment>
<dbReference type="InterPro" id="IPR001810">
    <property type="entry name" value="F-box_dom"/>
</dbReference>
<evidence type="ECO:0000256" key="1">
    <source>
        <dbReference type="SAM" id="MobiDB-lite"/>
    </source>
</evidence>
<protein>
    <recommendedName>
        <fullName evidence="2">F-box domain-containing protein</fullName>
    </recommendedName>
</protein>
<feature type="compositionally biased region" description="Acidic residues" evidence="1">
    <location>
        <begin position="355"/>
        <end position="365"/>
    </location>
</feature>
<dbReference type="PANTHER" id="PTHR34223">
    <property type="entry name" value="OS11G0201299 PROTEIN"/>
    <property type="match status" value="1"/>
</dbReference>
<organism evidence="3 4">
    <name type="scientific">Rhynchospora tenuis</name>
    <dbReference type="NCBI Taxonomy" id="198213"/>
    <lineage>
        <taxon>Eukaryota</taxon>
        <taxon>Viridiplantae</taxon>
        <taxon>Streptophyta</taxon>
        <taxon>Embryophyta</taxon>
        <taxon>Tracheophyta</taxon>
        <taxon>Spermatophyta</taxon>
        <taxon>Magnoliopsida</taxon>
        <taxon>Liliopsida</taxon>
        <taxon>Poales</taxon>
        <taxon>Cyperaceae</taxon>
        <taxon>Cyperoideae</taxon>
        <taxon>Rhynchosporeae</taxon>
        <taxon>Rhynchospora</taxon>
    </lineage>
</organism>
<dbReference type="Gene3D" id="3.80.10.10">
    <property type="entry name" value="Ribonuclease Inhibitor"/>
    <property type="match status" value="1"/>
</dbReference>
<dbReference type="AlphaFoldDB" id="A0AAD5ZC96"/>
<dbReference type="Proteomes" id="UP001210211">
    <property type="component" value="Unassembled WGS sequence"/>
</dbReference>
<reference evidence="3 4" key="1">
    <citation type="journal article" date="2022" name="Cell">
        <title>Repeat-based holocentromeres influence genome architecture and karyotype evolution.</title>
        <authorList>
            <person name="Hofstatter P.G."/>
            <person name="Thangavel G."/>
            <person name="Lux T."/>
            <person name="Neumann P."/>
            <person name="Vondrak T."/>
            <person name="Novak P."/>
            <person name="Zhang M."/>
            <person name="Costa L."/>
            <person name="Castellani M."/>
            <person name="Scott A."/>
            <person name="Toegelov H."/>
            <person name="Fuchs J."/>
            <person name="Mata-Sucre Y."/>
            <person name="Dias Y."/>
            <person name="Vanzela A.L.L."/>
            <person name="Huettel B."/>
            <person name="Almeida C.C.S."/>
            <person name="Simkova H."/>
            <person name="Souza G."/>
            <person name="Pedrosa-Harand A."/>
            <person name="Macas J."/>
            <person name="Mayer K.F.X."/>
            <person name="Houben A."/>
            <person name="Marques A."/>
        </authorList>
    </citation>
    <scope>NUCLEOTIDE SEQUENCE [LARGE SCALE GENOMIC DNA]</scope>
    <source>
        <strain evidence="3">RhyTen1mFocal</strain>
    </source>
</reference>
<evidence type="ECO:0000259" key="2">
    <source>
        <dbReference type="PROSITE" id="PS50181"/>
    </source>
</evidence>
<dbReference type="PROSITE" id="PS50181">
    <property type="entry name" value="FBOX"/>
    <property type="match status" value="1"/>
</dbReference>
<evidence type="ECO:0000313" key="4">
    <source>
        <dbReference type="Proteomes" id="UP001210211"/>
    </source>
</evidence>
<feature type="domain" description="F-box" evidence="2">
    <location>
        <begin position="4"/>
        <end position="54"/>
    </location>
</feature>
<dbReference type="InterPro" id="IPR032675">
    <property type="entry name" value="LRR_dom_sf"/>
</dbReference>